<evidence type="ECO:0000313" key="3">
    <source>
        <dbReference type="Proteomes" id="UP000556700"/>
    </source>
</evidence>
<protein>
    <recommendedName>
        <fullName evidence="1">KilA-N DNA-binding domain-containing protein</fullName>
    </recommendedName>
</protein>
<dbReference type="AlphaFoldDB" id="A0A6V6Z434"/>
<dbReference type="InterPro" id="IPR018873">
    <property type="entry name" value="KilA-N_DNA-bd_domain"/>
</dbReference>
<reference evidence="2 3" key="1">
    <citation type="submission" date="2020-06" db="EMBL/GenBank/DDBJ databases">
        <authorList>
            <person name="Criscuolo A."/>
        </authorList>
    </citation>
    <scope>NUCLEOTIDE SEQUENCE [LARGE SCALE GENOMIC DNA]</scope>
    <source>
        <strain evidence="3">CIP 110025</strain>
    </source>
</reference>
<organism evidence="2 3">
    <name type="scientific">Flavobacterium chungangense</name>
    <dbReference type="NCBI Taxonomy" id="554283"/>
    <lineage>
        <taxon>Bacteria</taxon>
        <taxon>Pseudomonadati</taxon>
        <taxon>Bacteroidota</taxon>
        <taxon>Flavobacteriia</taxon>
        <taxon>Flavobacteriales</taxon>
        <taxon>Flavobacteriaceae</taxon>
        <taxon>Flavobacterium</taxon>
    </lineage>
</organism>
<evidence type="ECO:0000259" key="1">
    <source>
        <dbReference type="Pfam" id="PF10543"/>
    </source>
</evidence>
<dbReference type="Pfam" id="PF10543">
    <property type="entry name" value="ORF6N"/>
    <property type="match status" value="1"/>
</dbReference>
<sequence>MADQSLLSEETISNKIYFIRGHKVMLDSDLASLYDVETKRLNEQVKRNLS</sequence>
<dbReference type="EMBL" id="CAIJDO010000174">
    <property type="protein sequence ID" value="CAD0006548.1"/>
    <property type="molecule type" value="Genomic_DNA"/>
</dbReference>
<gene>
    <name evidence="2" type="ORF">FLACHUCJ7_02921</name>
</gene>
<name>A0A6V6Z434_9FLAO</name>
<proteinExistence type="predicted"/>
<dbReference type="Proteomes" id="UP000556700">
    <property type="component" value="Unassembled WGS sequence"/>
</dbReference>
<keyword evidence="3" id="KW-1185">Reference proteome</keyword>
<accession>A0A6V6Z434</accession>
<comment type="caution">
    <text evidence="2">The sequence shown here is derived from an EMBL/GenBank/DDBJ whole genome shotgun (WGS) entry which is preliminary data.</text>
</comment>
<evidence type="ECO:0000313" key="2">
    <source>
        <dbReference type="EMBL" id="CAD0006548.1"/>
    </source>
</evidence>
<feature type="domain" description="KilA-N DNA-binding" evidence="1">
    <location>
        <begin position="14"/>
        <end position="49"/>
    </location>
</feature>